<comment type="caution">
    <text evidence="3">The sequence shown here is derived from an EMBL/GenBank/DDBJ whole genome shotgun (WGS) entry which is preliminary data.</text>
</comment>
<dbReference type="OrthoDB" id="5424797at2759"/>
<evidence type="ECO:0000256" key="1">
    <source>
        <dbReference type="SAM" id="MobiDB-lite"/>
    </source>
</evidence>
<evidence type="ECO:0000313" key="3">
    <source>
        <dbReference type="EMBL" id="KAG9238757.1"/>
    </source>
</evidence>
<accession>A0A9P7YSS6</accession>
<gene>
    <name evidence="3" type="ORF">BJ875DRAFT_367288</name>
</gene>
<proteinExistence type="predicted"/>
<sequence>MTENGKKRGRPFANPETAIARAAKMPKTTQSSGIPKKKGRPIAKPIVIPPGYYIPFICEWKDCPAELINLENLRKHVYIVHGQMSKFSGTVTCRWGKCAAKHEEGVAFKEKEEWKDHIEDAHLIPFSWHMGDGPKDDSATFSPHLPKPDIRLTQPWLFDVEGNQVTPLVNLVNTEKGSALEKNKRRYEQELYLSRKARGETATPGPHIDMKYRGMNVCGSTGLSSNSASVSVVIPSTFIRPGDYTVIDEDSDEDELATITGEMGVIKVSGDETRTS</sequence>
<reference evidence="3" key="1">
    <citation type="journal article" date="2021" name="IMA Fungus">
        <title>Genomic characterization of three marine fungi, including Emericellopsis atlantica sp. nov. with signatures of a generalist lifestyle and marine biomass degradation.</title>
        <authorList>
            <person name="Hagestad O.C."/>
            <person name="Hou L."/>
            <person name="Andersen J.H."/>
            <person name="Hansen E.H."/>
            <person name="Altermark B."/>
            <person name="Li C."/>
            <person name="Kuhnert E."/>
            <person name="Cox R.J."/>
            <person name="Crous P.W."/>
            <person name="Spatafora J.W."/>
            <person name="Lail K."/>
            <person name="Amirebrahimi M."/>
            <person name="Lipzen A."/>
            <person name="Pangilinan J."/>
            <person name="Andreopoulos W."/>
            <person name="Hayes R.D."/>
            <person name="Ng V."/>
            <person name="Grigoriev I.V."/>
            <person name="Jackson S.A."/>
            <person name="Sutton T.D.S."/>
            <person name="Dobson A.D.W."/>
            <person name="Rama T."/>
        </authorList>
    </citation>
    <scope>NUCLEOTIDE SEQUENCE</scope>
    <source>
        <strain evidence="3">TRa018bII</strain>
    </source>
</reference>
<feature type="region of interest" description="Disordered" evidence="1">
    <location>
        <begin position="1"/>
        <end position="38"/>
    </location>
</feature>
<evidence type="ECO:0000259" key="2">
    <source>
        <dbReference type="PROSITE" id="PS00028"/>
    </source>
</evidence>
<protein>
    <recommendedName>
        <fullName evidence="2">C2H2-type domain-containing protein</fullName>
    </recommendedName>
</protein>
<name>A0A9P7YSS6_9HELO</name>
<dbReference type="Proteomes" id="UP000824998">
    <property type="component" value="Unassembled WGS sequence"/>
</dbReference>
<keyword evidence="4" id="KW-1185">Reference proteome</keyword>
<evidence type="ECO:0000313" key="4">
    <source>
        <dbReference type="Proteomes" id="UP000824998"/>
    </source>
</evidence>
<feature type="domain" description="C2H2-type" evidence="2">
    <location>
        <begin position="58"/>
        <end position="81"/>
    </location>
</feature>
<organism evidence="3 4">
    <name type="scientific">Amylocarpus encephaloides</name>
    <dbReference type="NCBI Taxonomy" id="45428"/>
    <lineage>
        <taxon>Eukaryota</taxon>
        <taxon>Fungi</taxon>
        <taxon>Dikarya</taxon>
        <taxon>Ascomycota</taxon>
        <taxon>Pezizomycotina</taxon>
        <taxon>Leotiomycetes</taxon>
        <taxon>Helotiales</taxon>
        <taxon>Helotiales incertae sedis</taxon>
        <taxon>Amylocarpus</taxon>
    </lineage>
</organism>
<dbReference type="AlphaFoldDB" id="A0A9P7YSS6"/>
<dbReference type="PROSITE" id="PS00028">
    <property type="entry name" value="ZINC_FINGER_C2H2_1"/>
    <property type="match status" value="1"/>
</dbReference>
<dbReference type="InterPro" id="IPR013087">
    <property type="entry name" value="Znf_C2H2_type"/>
</dbReference>
<dbReference type="EMBL" id="MU251366">
    <property type="protein sequence ID" value="KAG9238757.1"/>
    <property type="molecule type" value="Genomic_DNA"/>
</dbReference>